<dbReference type="GO" id="GO:0016787">
    <property type="term" value="F:hydrolase activity"/>
    <property type="evidence" value="ECO:0007669"/>
    <property type="project" value="UniProtKB-KW"/>
</dbReference>
<dbReference type="SUPFAM" id="SSF53187">
    <property type="entry name" value="Zn-dependent exopeptidases"/>
    <property type="match status" value="1"/>
</dbReference>
<dbReference type="AlphaFoldDB" id="I0IES6"/>
<evidence type="ECO:0000256" key="1">
    <source>
        <dbReference type="ARBA" id="ARBA00022723"/>
    </source>
</evidence>
<dbReference type="HOGENOM" id="CLU_725325_0_0_0"/>
<keyword evidence="1" id="KW-0479">Metal-binding</keyword>
<dbReference type="EMBL" id="AP012338">
    <property type="protein sequence ID" value="BAM03764.1"/>
    <property type="molecule type" value="Genomic_DNA"/>
</dbReference>
<protein>
    <recommendedName>
        <fullName evidence="5">M20/M25/M40 family metallo-hydrolase</fullName>
    </recommendedName>
</protein>
<dbReference type="InterPro" id="IPR008007">
    <property type="entry name" value="Peptidase_M42"/>
</dbReference>
<evidence type="ECO:0008006" key="5">
    <source>
        <dbReference type="Google" id="ProtNLM"/>
    </source>
</evidence>
<reference evidence="3 4" key="1">
    <citation type="submission" date="2012-02" db="EMBL/GenBank/DDBJ databases">
        <title>Complete genome sequence of Phycisphaera mikurensis NBRC 102666.</title>
        <authorList>
            <person name="Ankai A."/>
            <person name="Hosoyama A."/>
            <person name="Terui Y."/>
            <person name="Sekine M."/>
            <person name="Fukai R."/>
            <person name="Kato Y."/>
            <person name="Nakamura S."/>
            <person name="Yamada-Narita S."/>
            <person name="Kawakoshi A."/>
            <person name="Fukunaga Y."/>
            <person name="Yamazaki S."/>
            <person name="Fujita N."/>
        </authorList>
    </citation>
    <scope>NUCLEOTIDE SEQUENCE [LARGE SCALE GENOMIC DNA]</scope>
    <source>
        <strain evidence="4">NBRC 102666 / KCTC 22515 / FYK2301M01</strain>
    </source>
</reference>
<accession>I0IES6</accession>
<evidence type="ECO:0000313" key="4">
    <source>
        <dbReference type="Proteomes" id="UP000007881"/>
    </source>
</evidence>
<keyword evidence="2" id="KW-0378">Hydrolase</keyword>
<dbReference type="PANTHER" id="PTHR32481">
    <property type="entry name" value="AMINOPEPTIDASE"/>
    <property type="match status" value="1"/>
</dbReference>
<dbReference type="InterPro" id="IPR051464">
    <property type="entry name" value="Peptidase_M42_aminopept"/>
</dbReference>
<dbReference type="STRING" id="1142394.PSMK_16050"/>
<dbReference type="GO" id="GO:0046872">
    <property type="term" value="F:metal ion binding"/>
    <property type="evidence" value="ECO:0007669"/>
    <property type="project" value="UniProtKB-KW"/>
</dbReference>
<dbReference type="Pfam" id="PF05343">
    <property type="entry name" value="Peptidase_M42"/>
    <property type="match status" value="1"/>
</dbReference>
<sequence length="414" mass="45056">MRYHPPTRWLKQALELLRLPTVSFHEQNVMLWVWRYAHNRGMPVSVDAVGNLRVDYVPEDADDDARPIVFTAHTDHVGLWAVEMQNGVAADDGRAVLRAHWMGRFPSELMVGQDVLFWTGGKPLGEVEPELVPSGARGMADLKVGGRKVRGTIQRILGFNEEGDVTGVDVAVDEAVEPGSVGMWDLPDPEQADGKLFARAIDDVAGVAALVALLDDLRRDGAARPVSCLFTRAEEGGFFGAIHHCKQRYADATEDEAEILITIEASKQLADAPVGGGPIVRVGDKHAVFHPELTAWAAACAERLEAEHEDFQYRRRLMDGGTCESSVFQAWTGKAGALCVALGNYHNHDAANNGVASEFIDVADFGNLIRLMRAMVDEPTGAEAAGGFGAFRGWCEEWEAKHAHLYSEPAGVAP</sequence>
<keyword evidence="4" id="KW-1185">Reference proteome</keyword>
<dbReference type="eggNOG" id="COG1363">
    <property type="taxonomic scope" value="Bacteria"/>
</dbReference>
<name>I0IES6_PHYMF</name>
<organism evidence="3 4">
    <name type="scientific">Phycisphaera mikurensis (strain NBRC 102666 / KCTC 22515 / FYK2301M01)</name>
    <dbReference type="NCBI Taxonomy" id="1142394"/>
    <lineage>
        <taxon>Bacteria</taxon>
        <taxon>Pseudomonadati</taxon>
        <taxon>Planctomycetota</taxon>
        <taxon>Phycisphaerae</taxon>
        <taxon>Phycisphaerales</taxon>
        <taxon>Phycisphaeraceae</taxon>
        <taxon>Phycisphaera</taxon>
    </lineage>
</organism>
<evidence type="ECO:0000256" key="2">
    <source>
        <dbReference type="ARBA" id="ARBA00022801"/>
    </source>
</evidence>
<evidence type="ECO:0000313" key="3">
    <source>
        <dbReference type="EMBL" id="BAM03764.1"/>
    </source>
</evidence>
<dbReference type="Proteomes" id="UP000007881">
    <property type="component" value="Chromosome"/>
</dbReference>
<gene>
    <name evidence="3" type="ordered locus">PSMK_16050</name>
</gene>
<dbReference type="KEGG" id="phm:PSMK_16050"/>
<dbReference type="PANTHER" id="PTHR32481:SF0">
    <property type="entry name" value="AMINOPEPTIDASE YPDE-RELATED"/>
    <property type="match status" value="1"/>
</dbReference>
<proteinExistence type="predicted"/>
<dbReference type="Gene3D" id="3.40.630.10">
    <property type="entry name" value="Zn peptidases"/>
    <property type="match status" value="2"/>
</dbReference>